<protein>
    <recommendedName>
        <fullName evidence="1">Dermonecrotic toxin N-terminal domain-containing protein</fullName>
    </recommendedName>
</protein>
<accession>A0AAQ1SRD2</accession>
<evidence type="ECO:0000259" key="1">
    <source>
        <dbReference type="Pfam" id="PF20178"/>
    </source>
</evidence>
<organism evidence="2 3">
    <name type="scientific">Pseudomonas inefficax</name>
    <dbReference type="NCBI Taxonomy" id="2078786"/>
    <lineage>
        <taxon>Bacteria</taxon>
        <taxon>Pseudomonadati</taxon>
        <taxon>Pseudomonadota</taxon>
        <taxon>Gammaproteobacteria</taxon>
        <taxon>Pseudomonadales</taxon>
        <taxon>Pseudomonadaceae</taxon>
        <taxon>Pseudomonas</taxon>
    </lineage>
</organism>
<dbReference type="Proteomes" id="UP000294335">
    <property type="component" value="Unassembled WGS sequence"/>
</dbReference>
<reference evidence="2 3" key="1">
    <citation type="submission" date="2018-02" db="EMBL/GenBank/DDBJ databases">
        <authorList>
            <person name="Dubost A."/>
        </authorList>
    </citation>
    <scope>NUCLEOTIDE SEQUENCE [LARGE SCALE GENOMIC DNA]</scope>
    <source>
        <strain evidence="3">JV551A3</strain>
    </source>
</reference>
<dbReference type="Pfam" id="PF20178">
    <property type="entry name" value="ToxA_N"/>
    <property type="match status" value="1"/>
</dbReference>
<evidence type="ECO:0000313" key="3">
    <source>
        <dbReference type="Proteomes" id="UP000294335"/>
    </source>
</evidence>
<dbReference type="RefSeq" id="WP_133970011.1">
    <property type="nucleotide sequence ID" value="NZ_OPYN01000028.1"/>
</dbReference>
<dbReference type="AlphaFoldDB" id="A0AAQ1SRD2"/>
<proteinExistence type="predicted"/>
<dbReference type="InterPro" id="IPR046673">
    <property type="entry name" value="ToxA_N"/>
</dbReference>
<evidence type="ECO:0000313" key="2">
    <source>
        <dbReference type="EMBL" id="SPO58820.1"/>
    </source>
</evidence>
<name>A0AAQ1SRD2_9PSED</name>
<dbReference type="EMBL" id="OPYN01000028">
    <property type="protein sequence ID" value="SPO58820.1"/>
    <property type="molecule type" value="Genomic_DNA"/>
</dbReference>
<feature type="domain" description="Dermonecrotic toxin N-terminal" evidence="1">
    <location>
        <begin position="327"/>
        <end position="591"/>
    </location>
</feature>
<comment type="caution">
    <text evidence="2">The sequence shown here is derived from an EMBL/GenBank/DDBJ whole genome shotgun (WGS) entry which is preliminary data.</text>
</comment>
<keyword evidence="3" id="KW-1185">Reference proteome</keyword>
<gene>
    <name evidence="2" type="ORF">JV551A3_V1_280025</name>
</gene>
<sequence length="939" mass="106187">MTPLQRLEALDTQITALQRGQPAPVDGLAHLQLRQRFFGDLALFWKEAPAGGQSRFQRLMQLRHEQLLAELELRLADQTLGYDAIVLLRTCLASPRAWQRRHLPTMQRAQLYRPVFSSLSPNRRLHLRGALVLVAGSPEGSAAVPGTTSGLALLCSLSHGIEAFANLAELHTELCERLDDPLQSQPMLQLLPRIEDQQLIQQADQLRYEWFAEDMVEQQVQDLIDVQRERLAITWQTAWQHEHAPDLADFSAMLANQQGLLSLMGCKHALATRYALLLEKHLPSWLRNASAQGLAHIMQTMQELAGAITQAAAPGLLTLEQFSQHNHLLAWVRDRLGERLRREHGIHTPAEQILVKVTMARRKGPLLNPLAPSSYIAAASRPQVGDTIEMVPLSYRLDELALLNIAWFDVEYWLTARVQHADGSALPRLTPAHVKRLVRNLDAGSGYLRYLRHHLLDSAAGRWRMQTHGAINRARMHAEAAKARYAGHFLNDPLEQGYRWVRAIIHYPDSGWRPTIEEHRIVVRQLLIDGHTLQGVLLLNAEVASVQSLVVYTPDAPDRRAWREFRNTRDLLRTLRNTPALREYVIQRAPQANRKRLDKLLRMGRLGPYVQRPIITGNLYQACYRAEVQMLMAEADSNSRSNNEVLGEFSLATLRLILDLISLVLPAPAMSALAFGRMAISIWDGVEAMHRDDYEATLHHAIAALSHTADGLNSFAGSTLMRRALRGLPPQPPRPLPKSHEAAVDISKLRYRIDGVHGEKVYEQISATAGPDRYFVKDSHGRMYSVNFDGQRWRALDPRQPDAYVQLPLKRLRDGTWVVDSPVLWHDGLPDLSHLFETCRLQPEREGLALATEDDLHEADGQLYLLLAGKQLPVRRHLLPSHYHLSIPQHALGAVHAWAVLRRQDGQWRIRVRQPGRSSDWLTLPADYSANLGSSRSSR</sequence>